<dbReference type="OrthoDB" id="201572at2157"/>
<dbReference type="Gene3D" id="3.40.640.10">
    <property type="entry name" value="Type I PLP-dependent aspartate aminotransferase-like (Major domain)"/>
    <property type="match status" value="1"/>
</dbReference>
<gene>
    <name evidence="4" type="ORF">SAMN04488691_103130</name>
</gene>
<dbReference type="Pfam" id="PF03841">
    <property type="entry name" value="SelA"/>
    <property type="match status" value="1"/>
</dbReference>
<evidence type="ECO:0000313" key="5">
    <source>
        <dbReference type="Proteomes" id="UP000183894"/>
    </source>
</evidence>
<keyword evidence="4" id="KW-0808">Transferase</keyword>
<dbReference type="InterPro" id="IPR018319">
    <property type="entry name" value="SelA-like"/>
</dbReference>
<dbReference type="AlphaFoldDB" id="A0A1H7MZH6"/>
<name>A0A1H7MZH6_HALLR</name>
<accession>A0A1H7MZH6</accession>
<evidence type="ECO:0000313" key="4">
    <source>
        <dbReference type="EMBL" id="SEL16057.1"/>
    </source>
</evidence>
<dbReference type="GO" id="GO:0004125">
    <property type="term" value="F:L-seryl-tRNA(Sec) selenium transferase activity"/>
    <property type="evidence" value="ECO:0007669"/>
    <property type="project" value="TreeGrafter"/>
</dbReference>
<dbReference type="PANTHER" id="PTHR32328:SF0">
    <property type="entry name" value="L-SERYL-TRNA(SEC) SELENIUM TRANSFERASE"/>
    <property type="match status" value="1"/>
</dbReference>
<dbReference type="InterPro" id="IPR015424">
    <property type="entry name" value="PyrdxlP-dep_Trfase"/>
</dbReference>
<comment type="cofactor">
    <cofactor evidence="1 3">
        <name>pyridoxal 5'-phosphate</name>
        <dbReference type="ChEBI" id="CHEBI:597326"/>
    </cofactor>
</comment>
<dbReference type="Proteomes" id="UP000183894">
    <property type="component" value="Unassembled WGS sequence"/>
</dbReference>
<evidence type="ECO:0000256" key="1">
    <source>
        <dbReference type="ARBA" id="ARBA00001933"/>
    </source>
</evidence>
<evidence type="ECO:0000256" key="2">
    <source>
        <dbReference type="ARBA" id="ARBA00022898"/>
    </source>
</evidence>
<proteinExistence type="predicted"/>
<organism evidence="4 5">
    <name type="scientific">Haloferax larsenii</name>
    <dbReference type="NCBI Taxonomy" id="302484"/>
    <lineage>
        <taxon>Archaea</taxon>
        <taxon>Methanobacteriati</taxon>
        <taxon>Methanobacteriota</taxon>
        <taxon>Stenosarchaea group</taxon>
        <taxon>Halobacteria</taxon>
        <taxon>Halobacteriales</taxon>
        <taxon>Haloferacaceae</taxon>
        <taxon>Haloferax</taxon>
    </lineage>
</organism>
<protein>
    <submittedName>
        <fullName evidence="4">L-seryl-tRNA(Ser) seleniumtransferase</fullName>
    </submittedName>
</protein>
<dbReference type="RefSeq" id="WP_074793179.1">
    <property type="nucleotide sequence ID" value="NZ_FOAD01000003.1"/>
</dbReference>
<keyword evidence="2 3" id="KW-0663">Pyridoxal phosphate</keyword>
<reference evidence="4 5" key="1">
    <citation type="submission" date="2016-10" db="EMBL/GenBank/DDBJ databases">
        <authorList>
            <person name="de Groot N.N."/>
        </authorList>
    </citation>
    <scope>NUCLEOTIDE SEQUENCE [LARGE SCALE GENOMIC DNA]</scope>
    <source>
        <strain evidence="4 5">CDM_5</strain>
    </source>
</reference>
<sequence length="408" mass="43427">MTEQRYRSHTDSIYGELDVPTVVNAAGTKTRIGGSLIRDEALEAMHSAASAFVELGDLQAAASDRIAEVTGAEAGYVTSGAAAGLCLCAAAAIAGHDVAAMEQLPDTEGLPSEILMPRTHRTGYDHALRTAGATIVDVGTNDLHLGTGSTSVEPWELESNITAETAAIAYIEKSYTEPPLDVVADIAHDHDIPVIVDAAAELPPRSNFSRFIDQGADMVVFSGGKGIRGPQTTGIIAGKQEYIESIAMQHLDMHVAEAAWSPPERLVDLDNFAGVPRQGIGRPMKVGKEELAGLIYALDAFLEEEQTETQSEWQCRADDIAQSLEDAGFGTHVTGGSDVSVAPEVVVDVDSSSETTALELVRRLRAENPRVYLGSDRLDEGIVVANPMCLTDEEADYVVDRIVANVEN</sequence>
<feature type="modified residue" description="N6-(pyridoxal phosphate)lysine" evidence="3">
    <location>
        <position position="225"/>
    </location>
</feature>
<dbReference type="PANTHER" id="PTHR32328">
    <property type="entry name" value="L-SERYL-TRNA(SEC) SELENIUM TRANSFERASE"/>
    <property type="match status" value="1"/>
</dbReference>
<dbReference type="EMBL" id="FOAD01000003">
    <property type="protein sequence ID" value="SEL16057.1"/>
    <property type="molecule type" value="Genomic_DNA"/>
</dbReference>
<evidence type="ECO:0000256" key="3">
    <source>
        <dbReference type="PIRSR" id="PIRSR618319-50"/>
    </source>
</evidence>
<dbReference type="SUPFAM" id="SSF53383">
    <property type="entry name" value="PLP-dependent transferases"/>
    <property type="match status" value="1"/>
</dbReference>
<dbReference type="InterPro" id="IPR015421">
    <property type="entry name" value="PyrdxlP-dep_Trfase_major"/>
</dbReference>